<protein>
    <submittedName>
        <fullName evidence="2">Uncharacterized protein</fullName>
    </submittedName>
</protein>
<dbReference type="Proteomes" id="UP000823521">
    <property type="component" value="Unassembled WGS sequence"/>
</dbReference>
<accession>A0ABS3VN74</accession>
<feature type="transmembrane region" description="Helical" evidence="1">
    <location>
        <begin position="70"/>
        <end position="86"/>
    </location>
</feature>
<proteinExistence type="predicted"/>
<feature type="transmembrane region" description="Helical" evidence="1">
    <location>
        <begin position="146"/>
        <end position="164"/>
    </location>
</feature>
<dbReference type="EMBL" id="WVUH01000042">
    <property type="protein sequence ID" value="MBO4205903.1"/>
    <property type="molecule type" value="Genomic_DNA"/>
</dbReference>
<dbReference type="RefSeq" id="WP_208812335.1">
    <property type="nucleotide sequence ID" value="NZ_WVUH01000042.1"/>
</dbReference>
<keyword evidence="1" id="KW-0812">Transmembrane</keyword>
<evidence type="ECO:0000313" key="3">
    <source>
        <dbReference type="Proteomes" id="UP000823521"/>
    </source>
</evidence>
<comment type="caution">
    <text evidence="2">The sequence shown here is derived from an EMBL/GenBank/DDBJ whole genome shotgun (WGS) entry which is preliminary data.</text>
</comment>
<reference evidence="2 3" key="1">
    <citation type="submission" date="2019-12" db="EMBL/GenBank/DDBJ databases">
        <title>Whole genome sequencing of endophytic Actinobacterium Micromonospora sp. MPMI6T.</title>
        <authorList>
            <person name="Evv R."/>
            <person name="Podile A.R."/>
        </authorList>
    </citation>
    <scope>NUCLEOTIDE SEQUENCE [LARGE SCALE GENOMIC DNA]</scope>
    <source>
        <strain evidence="2 3">MPMI6</strain>
    </source>
</reference>
<sequence length="188" mass="21352">MTVDARSRSFLTNLNEGWHRRALAVYMVIVVAHWGEHITQAVQIWGLGWTPAEARGVLGMPFPWLVQQEWMHYAYALVMLVGLVILRRGFVGSAATWWGISLAIQVWHHFEHLLLLIQSLTGYHLQGRPVPTSIVQFIVPRVELHLLYNALVFLPMVVAMYLHMRPTPAVAARMRCTCHGVRPTVSVA</sequence>
<evidence type="ECO:0000256" key="1">
    <source>
        <dbReference type="SAM" id="Phobius"/>
    </source>
</evidence>
<keyword evidence="3" id="KW-1185">Reference proteome</keyword>
<gene>
    <name evidence="2" type="ORF">GSF22_07770</name>
</gene>
<keyword evidence="1" id="KW-0472">Membrane</keyword>
<keyword evidence="1" id="KW-1133">Transmembrane helix</keyword>
<name>A0ABS3VN74_MICEH</name>
<evidence type="ECO:0000313" key="2">
    <source>
        <dbReference type="EMBL" id="MBO4205903.1"/>
    </source>
</evidence>
<organism evidence="2 3">
    <name type="scientific">Micromonospora echinofusca</name>
    <dbReference type="NCBI Taxonomy" id="47858"/>
    <lineage>
        <taxon>Bacteria</taxon>
        <taxon>Bacillati</taxon>
        <taxon>Actinomycetota</taxon>
        <taxon>Actinomycetes</taxon>
        <taxon>Micromonosporales</taxon>
        <taxon>Micromonosporaceae</taxon>
        <taxon>Micromonospora</taxon>
    </lineage>
</organism>